<organism evidence="1 2">
    <name type="scientific">Weissella viridescens</name>
    <name type="common">Lactobacillus viridescens</name>
    <dbReference type="NCBI Taxonomy" id="1629"/>
    <lineage>
        <taxon>Bacteria</taxon>
        <taxon>Bacillati</taxon>
        <taxon>Bacillota</taxon>
        <taxon>Bacilli</taxon>
        <taxon>Lactobacillales</taxon>
        <taxon>Lactobacillaceae</taxon>
        <taxon>Weissella</taxon>
    </lineage>
</organism>
<accession>A0A380P8V5</accession>
<protein>
    <submittedName>
        <fullName evidence="1">Uncharacterized protein</fullName>
    </submittedName>
</protein>
<reference evidence="1 2" key="1">
    <citation type="submission" date="2018-06" db="EMBL/GenBank/DDBJ databases">
        <authorList>
            <consortium name="Pathogen Informatics"/>
            <person name="Doyle S."/>
        </authorList>
    </citation>
    <scope>NUCLEOTIDE SEQUENCE [LARGE SCALE GENOMIC DNA]</scope>
    <source>
        <strain evidence="1 2">NCTC13645</strain>
    </source>
</reference>
<evidence type="ECO:0000313" key="1">
    <source>
        <dbReference type="EMBL" id="SUP61264.1"/>
    </source>
</evidence>
<sequence length="53" mass="6033">MKKLLTSRRLVVLVVVVMVTVGVITLVRVRVLPKKSQPCQCALLRMYRHGSQK</sequence>
<dbReference type="Proteomes" id="UP000254621">
    <property type="component" value="Unassembled WGS sequence"/>
</dbReference>
<proteinExistence type="predicted"/>
<gene>
    <name evidence="1" type="ORF">NCTC13645_02399</name>
</gene>
<dbReference type="AlphaFoldDB" id="A0A380P8V5"/>
<dbReference type="EMBL" id="UHIV01000006">
    <property type="protein sequence ID" value="SUP61264.1"/>
    <property type="molecule type" value="Genomic_DNA"/>
</dbReference>
<evidence type="ECO:0000313" key="2">
    <source>
        <dbReference type="Proteomes" id="UP000254621"/>
    </source>
</evidence>
<name>A0A380P8V5_WEIVI</name>